<protein>
    <submittedName>
        <fullName evidence="8">Transmembrane protein 87A</fullName>
    </submittedName>
</protein>
<evidence type="ECO:0000256" key="3">
    <source>
        <dbReference type="ARBA" id="ARBA00022729"/>
    </source>
</evidence>
<gene>
    <name evidence="8" type="ORF">HOLleu_08299</name>
</gene>
<feature type="transmembrane region" description="Helical" evidence="6">
    <location>
        <begin position="141"/>
        <end position="162"/>
    </location>
</feature>
<feature type="transmembrane region" description="Helical" evidence="6">
    <location>
        <begin position="168"/>
        <end position="187"/>
    </location>
</feature>
<keyword evidence="3" id="KW-0732">Signal</keyword>
<evidence type="ECO:0000256" key="2">
    <source>
        <dbReference type="ARBA" id="ARBA00022692"/>
    </source>
</evidence>
<keyword evidence="2 6" id="KW-0812">Transmembrane</keyword>
<sequence>MLTIRTNDTAGGVVFKVTVDMKGPYGYLSATQYPLLKFYGVMCGVYTLFGFTWLFLLCRQYQDLLGIQIWIGVVILLGLVEKAAFYGKFEHMNNKGAESNIGILLAELVSCVKRTLARLLVVIVSIGYGITRPRLGTDLNYIMAAGLLYMTLSSAEAIMRVSESYEHSMVAVLPLSVLEAILVWWILRNLVDTTRTLRLRNNETKLWLYRHFTNTLLLCIIFSIIFSIWSMKTHRFTECVEKHYELWLDDAFWHILFCVILFVVMILFRPSANNQRYAYSPLLDEEQDDEESKEPMLSEAYDGMKMRNLKKDNPQNAVKDIADDLKWVEDNIPAAIADSALAIMDDSEEELVTNLERSKMD</sequence>
<reference evidence="8" key="1">
    <citation type="submission" date="2021-10" db="EMBL/GenBank/DDBJ databases">
        <title>Tropical sea cucumber genome reveals ecological adaptation and Cuvierian tubules defense mechanism.</title>
        <authorList>
            <person name="Chen T."/>
        </authorList>
    </citation>
    <scope>NUCLEOTIDE SEQUENCE</scope>
    <source>
        <strain evidence="8">Nanhai2018</strain>
        <tissue evidence="8">Muscle</tissue>
    </source>
</reference>
<evidence type="ECO:0000313" key="8">
    <source>
        <dbReference type="EMBL" id="KAJ8045312.1"/>
    </source>
</evidence>
<evidence type="ECO:0000256" key="1">
    <source>
        <dbReference type="ARBA" id="ARBA00004141"/>
    </source>
</evidence>
<keyword evidence="4 6" id="KW-1133">Transmembrane helix</keyword>
<keyword evidence="9" id="KW-1185">Reference proteome</keyword>
<dbReference type="GO" id="GO:0016020">
    <property type="term" value="C:membrane"/>
    <property type="evidence" value="ECO:0007669"/>
    <property type="project" value="UniProtKB-SubCell"/>
</dbReference>
<proteinExistence type="predicted"/>
<dbReference type="GO" id="GO:0005829">
    <property type="term" value="C:cytosol"/>
    <property type="evidence" value="ECO:0007669"/>
    <property type="project" value="GOC"/>
</dbReference>
<dbReference type="OrthoDB" id="19932at2759"/>
<organism evidence="8 9">
    <name type="scientific">Holothuria leucospilota</name>
    <name type="common">Black long sea cucumber</name>
    <name type="synonym">Mertensiothuria leucospilota</name>
    <dbReference type="NCBI Taxonomy" id="206669"/>
    <lineage>
        <taxon>Eukaryota</taxon>
        <taxon>Metazoa</taxon>
        <taxon>Echinodermata</taxon>
        <taxon>Eleutherozoa</taxon>
        <taxon>Echinozoa</taxon>
        <taxon>Holothuroidea</taxon>
        <taxon>Aspidochirotacea</taxon>
        <taxon>Aspidochirotida</taxon>
        <taxon>Holothuriidae</taxon>
        <taxon>Holothuria</taxon>
    </lineage>
</organism>
<feature type="transmembrane region" description="Helical" evidence="6">
    <location>
        <begin position="251"/>
        <end position="268"/>
    </location>
</feature>
<dbReference type="PANTHER" id="PTHR21229">
    <property type="entry name" value="LUNG SEVEN TRANSMEMBRANE RECEPTOR"/>
    <property type="match status" value="1"/>
</dbReference>
<dbReference type="InterPro" id="IPR053937">
    <property type="entry name" value="GOST_TM"/>
</dbReference>
<feature type="transmembrane region" description="Helical" evidence="6">
    <location>
        <begin position="38"/>
        <end position="57"/>
    </location>
</feature>
<name>A0A9Q1HDD7_HOLLE</name>
<dbReference type="Proteomes" id="UP001152320">
    <property type="component" value="Chromosome 3"/>
</dbReference>
<dbReference type="AlphaFoldDB" id="A0A9Q1HDD7"/>
<accession>A0A9Q1HDD7</accession>
<evidence type="ECO:0000256" key="6">
    <source>
        <dbReference type="SAM" id="Phobius"/>
    </source>
</evidence>
<dbReference type="GO" id="GO:0042147">
    <property type="term" value="P:retrograde transport, endosome to Golgi"/>
    <property type="evidence" value="ECO:0007669"/>
    <property type="project" value="TreeGrafter"/>
</dbReference>
<evidence type="ECO:0000256" key="5">
    <source>
        <dbReference type="ARBA" id="ARBA00023136"/>
    </source>
</evidence>
<evidence type="ECO:0000256" key="4">
    <source>
        <dbReference type="ARBA" id="ARBA00022989"/>
    </source>
</evidence>
<dbReference type="PANTHER" id="PTHR21229:SF1">
    <property type="entry name" value="GH17801P"/>
    <property type="match status" value="1"/>
</dbReference>
<comment type="caution">
    <text evidence="8">The sequence shown here is derived from an EMBL/GenBank/DDBJ whole genome shotgun (WGS) entry which is preliminary data.</text>
</comment>
<evidence type="ECO:0000313" key="9">
    <source>
        <dbReference type="Proteomes" id="UP001152320"/>
    </source>
</evidence>
<feature type="domain" description="GOST seven transmembrane" evidence="7">
    <location>
        <begin position="34"/>
        <end position="275"/>
    </location>
</feature>
<dbReference type="EMBL" id="JAIZAY010000003">
    <property type="protein sequence ID" value="KAJ8045312.1"/>
    <property type="molecule type" value="Genomic_DNA"/>
</dbReference>
<dbReference type="Pfam" id="PF06814">
    <property type="entry name" value="GOST_TM"/>
    <property type="match status" value="1"/>
</dbReference>
<feature type="transmembrane region" description="Helical" evidence="6">
    <location>
        <begin position="208"/>
        <end position="231"/>
    </location>
</feature>
<dbReference type="GO" id="GO:0005794">
    <property type="term" value="C:Golgi apparatus"/>
    <property type="evidence" value="ECO:0007669"/>
    <property type="project" value="TreeGrafter"/>
</dbReference>
<evidence type="ECO:0000259" key="7">
    <source>
        <dbReference type="Pfam" id="PF06814"/>
    </source>
</evidence>
<comment type="subcellular location">
    <subcellularLocation>
        <location evidence="1">Membrane</location>
        <topology evidence="1">Multi-pass membrane protein</topology>
    </subcellularLocation>
</comment>
<keyword evidence="5 6" id="KW-0472">Membrane</keyword>
<feature type="transmembrane region" description="Helical" evidence="6">
    <location>
        <begin position="69"/>
        <end position="89"/>
    </location>
</feature>
<dbReference type="InterPro" id="IPR009637">
    <property type="entry name" value="GPR107/GPR108-like"/>
</dbReference>